<gene>
    <name evidence="2" type="ORF">SAMN05444320_105526</name>
</gene>
<dbReference type="EMBL" id="FQVN01000005">
    <property type="protein sequence ID" value="SHF93197.1"/>
    <property type="molecule type" value="Genomic_DNA"/>
</dbReference>
<accession>A0A1M5FNQ7</accession>
<dbReference type="PROSITE" id="PS51352">
    <property type="entry name" value="THIOREDOXIN_2"/>
    <property type="match status" value="1"/>
</dbReference>
<sequence length="175" mass="17804">MTLLSVVVAVLAVVVVPHVLLTFGLVSRIRALQQIIAVPARDPDLPRPGAVVRPFSLTDTDGVTITEDDLTGPVHVGFFSVGCGPCRTLSDALVAAPPAARFVSVVAGDPAEDATGRMVAKVGALGQVAVIDVDDPVLAAFGVNSFPTLLHTHGGVVTASGSRPSHFADVASPVA</sequence>
<evidence type="ECO:0000313" key="2">
    <source>
        <dbReference type="EMBL" id="SHF93197.1"/>
    </source>
</evidence>
<dbReference type="AlphaFoldDB" id="A0A1M5FNQ7"/>
<keyword evidence="2" id="KW-0413">Isomerase</keyword>
<keyword evidence="3" id="KW-1185">Reference proteome</keyword>
<proteinExistence type="predicted"/>
<name>A0A1M5FNQ7_STRHI</name>
<organism evidence="2 3">
    <name type="scientific">Streptoalloteichus hindustanus</name>
    <dbReference type="NCBI Taxonomy" id="2017"/>
    <lineage>
        <taxon>Bacteria</taxon>
        <taxon>Bacillati</taxon>
        <taxon>Actinomycetota</taxon>
        <taxon>Actinomycetes</taxon>
        <taxon>Pseudonocardiales</taxon>
        <taxon>Pseudonocardiaceae</taxon>
        <taxon>Streptoalloteichus</taxon>
    </lineage>
</organism>
<dbReference type="RefSeq" id="WP_073484798.1">
    <property type="nucleotide sequence ID" value="NZ_FQVN01000005.1"/>
</dbReference>
<dbReference type="STRING" id="2017.SAMN05444320_105526"/>
<dbReference type="GO" id="GO:0016853">
    <property type="term" value="F:isomerase activity"/>
    <property type="evidence" value="ECO:0007669"/>
    <property type="project" value="UniProtKB-KW"/>
</dbReference>
<evidence type="ECO:0000313" key="3">
    <source>
        <dbReference type="Proteomes" id="UP000184501"/>
    </source>
</evidence>
<feature type="domain" description="Thioredoxin" evidence="1">
    <location>
        <begin position="46"/>
        <end position="175"/>
    </location>
</feature>
<dbReference type="InterPro" id="IPR013766">
    <property type="entry name" value="Thioredoxin_domain"/>
</dbReference>
<dbReference type="Proteomes" id="UP000184501">
    <property type="component" value="Unassembled WGS sequence"/>
</dbReference>
<protein>
    <submittedName>
        <fullName evidence="2">Thiol-disulfide isomerase or thioredoxin</fullName>
    </submittedName>
</protein>
<dbReference type="SUPFAM" id="SSF52833">
    <property type="entry name" value="Thioredoxin-like"/>
    <property type="match status" value="1"/>
</dbReference>
<evidence type="ECO:0000259" key="1">
    <source>
        <dbReference type="PROSITE" id="PS51352"/>
    </source>
</evidence>
<dbReference type="Gene3D" id="3.40.30.10">
    <property type="entry name" value="Glutaredoxin"/>
    <property type="match status" value="1"/>
</dbReference>
<dbReference type="OrthoDB" id="128449at2"/>
<dbReference type="InterPro" id="IPR036249">
    <property type="entry name" value="Thioredoxin-like_sf"/>
</dbReference>
<reference evidence="2 3" key="1">
    <citation type="submission" date="2016-11" db="EMBL/GenBank/DDBJ databases">
        <authorList>
            <person name="Jaros S."/>
            <person name="Januszkiewicz K."/>
            <person name="Wedrychowicz H."/>
        </authorList>
    </citation>
    <scope>NUCLEOTIDE SEQUENCE [LARGE SCALE GENOMIC DNA]</scope>
    <source>
        <strain evidence="2 3">DSM 44523</strain>
    </source>
</reference>